<evidence type="ECO:0000256" key="12">
    <source>
        <dbReference type="ARBA" id="ARBA00022777"/>
    </source>
</evidence>
<evidence type="ECO:0000259" key="14">
    <source>
        <dbReference type="SMART" id="SM00065"/>
    </source>
</evidence>
<dbReference type="InterPro" id="IPR008279">
    <property type="entry name" value="PEP-util_enz_mobile_dom"/>
</dbReference>
<dbReference type="Gene3D" id="3.50.30.10">
    <property type="entry name" value="Phosphohistidine domain"/>
    <property type="match status" value="1"/>
</dbReference>
<keyword evidence="6" id="KW-0813">Transport</keyword>
<dbReference type="SUPFAM" id="SSF52009">
    <property type="entry name" value="Phosphohistidine domain"/>
    <property type="match status" value="1"/>
</dbReference>
<dbReference type="RefSeq" id="WP_263722132.1">
    <property type="nucleotide sequence ID" value="NZ_JAOWLA010000011.1"/>
</dbReference>
<evidence type="ECO:0000256" key="13">
    <source>
        <dbReference type="ARBA" id="ARBA00022842"/>
    </source>
</evidence>
<gene>
    <name evidence="15" type="primary">ptsP</name>
    <name evidence="15" type="ORF">OE647_12830</name>
</gene>
<dbReference type="SMART" id="SM00065">
    <property type="entry name" value="GAF"/>
    <property type="match status" value="1"/>
</dbReference>
<accession>A0ABT2Z3F5</accession>
<keyword evidence="7" id="KW-0963">Cytoplasm</keyword>
<organism evidence="15 16">
    <name type="scientific">Albidovulum sediminicola</name>
    <dbReference type="NCBI Taxonomy" id="2984331"/>
    <lineage>
        <taxon>Bacteria</taxon>
        <taxon>Pseudomonadati</taxon>
        <taxon>Pseudomonadota</taxon>
        <taxon>Alphaproteobacteria</taxon>
        <taxon>Rhodobacterales</taxon>
        <taxon>Paracoccaceae</taxon>
        <taxon>Albidovulum</taxon>
    </lineage>
</organism>
<evidence type="ECO:0000256" key="3">
    <source>
        <dbReference type="ARBA" id="ARBA00004496"/>
    </source>
</evidence>
<dbReference type="Pfam" id="PF02896">
    <property type="entry name" value="PEP-utilizers_C"/>
    <property type="match status" value="1"/>
</dbReference>
<dbReference type="GO" id="GO:0008965">
    <property type="term" value="F:phosphoenolpyruvate-protein phosphotransferase activity"/>
    <property type="evidence" value="ECO:0007669"/>
    <property type="project" value="UniProtKB-EC"/>
</dbReference>
<dbReference type="Proteomes" id="UP001652503">
    <property type="component" value="Unassembled WGS sequence"/>
</dbReference>
<dbReference type="SUPFAM" id="SSF47831">
    <property type="entry name" value="Enzyme I of the PEP:sugar phosphotransferase system HPr-binding (sub)domain"/>
    <property type="match status" value="1"/>
</dbReference>
<dbReference type="EC" id="2.7.3.9" evidence="5"/>
<keyword evidence="10" id="KW-0598">Phosphotransferase system</keyword>
<dbReference type="InterPro" id="IPR008731">
    <property type="entry name" value="PTS_EIN"/>
</dbReference>
<comment type="catalytic activity">
    <reaction evidence="1">
        <text>L-histidyl-[protein] + phosphoenolpyruvate = N(pros)-phospho-L-histidyl-[protein] + pyruvate</text>
        <dbReference type="Rhea" id="RHEA:23880"/>
        <dbReference type="Rhea" id="RHEA-COMP:9745"/>
        <dbReference type="Rhea" id="RHEA-COMP:9746"/>
        <dbReference type="ChEBI" id="CHEBI:15361"/>
        <dbReference type="ChEBI" id="CHEBI:29979"/>
        <dbReference type="ChEBI" id="CHEBI:58702"/>
        <dbReference type="ChEBI" id="CHEBI:64837"/>
        <dbReference type="EC" id="2.7.3.9"/>
    </reaction>
</comment>
<dbReference type="InterPro" id="IPR036637">
    <property type="entry name" value="Phosphohistidine_dom_sf"/>
</dbReference>
<evidence type="ECO:0000313" key="15">
    <source>
        <dbReference type="EMBL" id="MCV2865610.1"/>
    </source>
</evidence>
<comment type="cofactor">
    <cofactor evidence="2">
        <name>Mg(2+)</name>
        <dbReference type="ChEBI" id="CHEBI:18420"/>
    </cofactor>
</comment>
<keyword evidence="12" id="KW-0418">Kinase</keyword>
<evidence type="ECO:0000256" key="5">
    <source>
        <dbReference type="ARBA" id="ARBA00012232"/>
    </source>
</evidence>
<comment type="similarity">
    <text evidence="4">Belongs to the PEP-utilizing enzyme family.</text>
</comment>
<dbReference type="PRINTS" id="PR01736">
    <property type="entry name" value="PHPHTRNFRASE"/>
</dbReference>
<proteinExistence type="inferred from homology"/>
<evidence type="ECO:0000256" key="6">
    <source>
        <dbReference type="ARBA" id="ARBA00022448"/>
    </source>
</evidence>
<keyword evidence="16" id="KW-1185">Reference proteome</keyword>
<evidence type="ECO:0000256" key="10">
    <source>
        <dbReference type="ARBA" id="ARBA00022683"/>
    </source>
</evidence>
<dbReference type="InterPro" id="IPR000121">
    <property type="entry name" value="PEP_util_C"/>
</dbReference>
<dbReference type="PANTHER" id="PTHR46244:SF6">
    <property type="entry name" value="PHOSPHOENOLPYRUVATE-PROTEIN PHOSPHOTRANSFERASE"/>
    <property type="match status" value="1"/>
</dbReference>
<comment type="subcellular location">
    <subcellularLocation>
        <location evidence="3">Cytoplasm</location>
    </subcellularLocation>
</comment>
<dbReference type="SUPFAM" id="SSF55781">
    <property type="entry name" value="GAF domain-like"/>
    <property type="match status" value="1"/>
</dbReference>
<keyword evidence="8" id="KW-0762">Sugar transport</keyword>
<dbReference type="InterPro" id="IPR003018">
    <property type="entry name" value="GAF"/>
</dbReference>
<dbReference type="SUPFAM" id="SSF51621">
    <property type="entry name" value="Phosphoenolpyruvate/pyruvate domain"/>
    <property type="match status" value="1"/>
</dbReference>
<comment type="caution">
    <text evidence="15">The sequence shown here is derived from an EMBL/GenBank/DDBJ whole genome shotgun (WGS) entry which is preliminary data.</text>
</comment>
<dbReference type="Gene3D" id="3.20.20.60">
    <property type="entry name" value="Phosphoenolpyruvate-binding domains"/>
    <property type="match status" value="1"/>
</dbReference>
<sequence>MPERTESESRKLLRRLRDTLAEAGAGQERLDRITHLIADSMGSEVCSIYLFRDDETLELCATEGLKAESVHKTRMRLGEGLVGRVAKTSSAVNTANAPAEKGFRYMPETGEEIYSSFLGVPIQRLGEKLGVLVVQSKQARAFSDDEVYALEVVAMVLAEMTELGAFVGEGEALAALHKQPVMFRGTTGQEGSAEGQVWLHEPRVVITNPVADDPKKEQARLNEAVAALRLSVDAMLSTNENGDKEQLAVLEAYRMFANSRGWMRRMEEDIARGLSAEAAVEKEQSAARARLETVPDPYLRDRLHDLDDLSNRLLRILTGQGADTGAEMPANPILVARNIGPAELLDYGRKLRGVVLEEGSVGSHAAIVARALAIPLVIHAERITTEALNGDRILVDGDQGVVHLRPEETVASAFRDKIAMQAAAQSRYASLRDLPAEALCGTRVALHMNAGLIADLPSLAGSGAEGVGLFRTELQFLVRAHVPKRSELVAIYARVLEAAHGKRVAFRTLDIGSDKVLPYMKRVEEPNPAMGWRAIRVGLDKPGIMRMQLQALIRAANGRPLSVMFPFVAEFDEFRAARQHFLDEIERERHLGHTLPERIEVGAMLETPSLAFAPREFFEMTDFISIGGNDLKQFFFAADRENEAVRRRYDMLNTSYMNFIEQIVARCAEGGTHLSFCGEDAGRPVEAACLAAIGLRTLSMRPASIGPVKHLIRKINLKDLRATMDEARASGAVNLRGAVMSWLSGQDI</sequence>
<evidence type="ECO:0000256" key="11">
    <source>
        <dbReference type="ARBA" id="ARBA00022723"/>
    </source>
</evidence>
<dbReference type="InterPro" id="IPR006318">
    <property type="entry name" value="PTS_EI-like"/>
</dbReference>
<dbReference type="NCBIfam" id="TIGR01417">
    <property type="entry name" value="PTS_I_fam"/>
    <property type="match status" value="1"/>
</dbReference>
<dbReference type="InterPro" id="IPR015813">
    <property type="entry name" value="Pyrv/PenolPyrv_kinase-like_dom"/>
</dbReference>
<name>A0ABT2Z3F5_9RHOB</name>
<keyword evidence="9 15" id="KW-0808">Transferase</keyword>
<feature type="domain" description="GAF" evidence="14">
    <location>
        <begin position="25"/>
        <end position="171"/>
    </location>
</feature>
<dbReference type="PANTHER" id="PTHR46244">
    <property type="entry name" value="PHOSPHOENOLPYRUVATE-PROTEIN PHOSPHOTRANSFERASE"/>
    <property type="match status" value="1"/>
</dbReference>
<reference evidence="15 16" key="1">
    <citation type="submission" date="2022-10" db="EMBL/GenBank/DDBJ databases">
        <title>Defluviimonas sp. nov., isolated from ocean surface water.</title>
        <authorList>
            <person name="He W."/>
            <person name="Wang L."/>
            <person name="Zhang D.-F."/>
        </authorList>
    </citation>
    <scope>NUCLEOTIDE SEQUENCE [LARGE SCALE GENOMIC DNA]</scope>
    <source>
        <strain evidence="15 16">WL0075</strain>
    </source>
</reference>
<evidence type="ECO:0000256" key="8">
    <source>
        <dbReference type="ARBA" id="ARBA00022597"/>
    </source>
</evidence>
<dbReference type="Pfam" id="PF05524">
    <property type="entry name" value="PEP-utilisers_N"/>
    <property type="match status" value="1"/>
</dbReference>
<dbReference type="EMBL" id="JAOWLA010000011">
    <property type="protein sequence ID" value="MCV2865610.1"/>
    <property type="molecule type" value="Genomic_DNA"/>
</dbReference>
<dbReference type="Gene3D" id="1.10.274.10">
    <property type="entry name" value="PtsI, HPr-binding domain"/>
    <property type="match status" value="1"/>
</dbReference>
<dbReference type="InterPro" id="IPR050499">
    <property type="entry name" value="PEP-utilizing_PTS_enzyme"/>
</dbReference>
<evidence type="ECO:0000256" key="9">
    <source>
        <dbReference type="ARBA" id="ARBA00022679"/>
    </source>
</evidence>
<evidence type="ECO:0000256" key="7">
    <source>
        <dbReference type="ARBA" id="ARBA00022490"/>
    </source>
</evidence>
<evidence type="ECO:0000313" key="16">
    <source>
        <dbReference type="Proteomes" id="UP001652503"/>
    </source>
</evidence>
<evidence type="ECO:0000256" key="1">
    <source>
        <dbReference type="ARBA" id="ARBA00000683"/>
    </source>
</evidence>
<dbReference type="InterPro" id="IPR040442">
    <property type="entry name" value="Pyrv_kinase-like_dom_sf"/>
</dbReference>
<evidence type="ECO:0000256" key="2">
    <source>
        <dbReference type="ARBA" id="ARBA00001946"/>
    </source>
</evidence>
<protein>
    <recommendedName>
        <fullName evidence="5">phosphoenolpyruvate--protein phosphotransferase</fullName>
        <ecNumber evidence="5">2.7.3.9</ecNumber>
    </recommendedName>
</protein>
<dbReference type="Pfam" id="PF13185">
    <property type="entry name" value="GAF_2"/>
    <property type="match status" value="1"/>
</dbReference>
<keyword evidence="11" id="KW-0479">Metal-binding</keyword>
<dbReference type="InterPro" id="IPR036618">
    <property type="entry name" value="PtsI_HPr-bd_sf"/>
</dbReference>
<dbReference type="InterPro" id="IPR029016">
    <property type="entry name" value="GAF-like_dom_sf"/>
</dbReference>
<dbReference type="Pfam" id="PF00391">
    <property type="entry name" value="PEP-utilizers"/>
    <property type="match status" value="1"/>
</dbReference>
<evidence type="ECO:0000256" key="4">
    <source>
        <dbReference type="ARBA" id="ARBA00007837"/>
    </source>
</evidence>
<dbReference type="Gene3D" id="3.30.450.40">
    <property type="match status" value="1"/>
</dbReference>
<keyword evidence="13" id="KW-0460">Magnesium</keyword>